<dbReference type="OrthoDB" id="9757939at2"/>
<feature type="domain" description="Non-reducing end beta-L-arabinofuranosidase-like GH127 middle" evidence="2">
    <location>
        <begin position="437"/>
        <end position="533"/>
    </location>
</feature>
<dbReference type="GO" id="GO:0005975">
    <property type="term" value="P:carbohydrate metabolic process"/>
    <property type="evidence" value="ECO:0007669"/>
    <property type="project" value="InterPro"/>
</dbReference>
<dbReference type="Gene3D" id="1.50.10.10">
    <property type="match status" value="1"/>
</dbReference>
<dbReference type="Pfam" id="PF20736">
    <property type="entry name" value="Glyco_hydro127M"/>
    <property type="match status" value="1"/>
</dbReference>
<evidence type="ECO:0000313" key="4">
    <source>
        <dbReference type="EMBL" id="ANU78274.1"/>
    </source>
</evidence>
<dbReference type="InterPro" id="IPR049049">
    <property type="entry name" value="Beta-AFase-like_GH127_C"/>
</dbReference>
<dbReference type="EMBL" id="CP015405">
    <property type="protein sequence ID" value="ANU78274.1"/>
    <property type="molecule type" value="Genomic_DNA"/>
</dbReference>
<reference evidence="4" key="1">
    <citation type="submission" date="2017-04" db="EMBL/GenBank/DDBJ databases">
        <title>Complete Genome Sequences of Twelve Strains of a Stable Defined Moderately Diverse Mouse Microbiota 2 (sDMDMm2).</title>
        <authorList>
            <person name="Uchimura Y."/>
            <person name="Wyss M."/>
            <person name="Brugiroux S."/>
            <person name="Limenitakis J.P."/>
            <person name="Stecher B."/>
            <person name="McCoy K.D."/>
            <person name="Macpherson A.J."/>
        </authorList>
    </citation>
    <scope>NUCLEOTIDE SEQUENCE</scope>
    <source>
        <strain evidence="4">YL58</strain>
    </source>
</reference>
<feature type="domain" description="Non-reducing end beta-L-arabinofuranosidase-like GH127 catalytic" evidence="1">
    <location>
        <begin position="13"/>
        <end position="427"/>
    </location>
</feature>
<evidence type="ECO:0000313" key="5">
    <source>
        <dbReference type="Proteomes" id="UP000092574"/>
    </source>
</evidence>
<dbReference type="AlphaFoldDB" id="A0A1C7IH83"/>
<dbReference type="KEGG" id="byl:A4V09_22500"/>
<proteinExistence type="predicted"/>
<dbReference type="Pfam" id="PF20737">
    <property type="entry name" value="Glyco_hydro127C"/>
    <property type="match status" value="1"/>
</dbReference>
<gene>
    <name evidence="4" type="ORF">A4V09_22500</name>
</gene>
<keyword evidence="5" id="KW-1185">Reference proteome</keyword>
<dbReference type="STRING" id="1796616.A4V09_22500"/>
<protein>
    <submittedName>
        <fullName evidence="4">Glycosyhydrolase</fullName>
    </submittedName>
</protein>
<dbReference type="SUPFAM" id="SSF48208">
    <property type="entry name" value="Six-hairpin glycosidases"/>
    <property type="match status" value="1"/>
</dbReference>
<dbReference type="InterPro" id="IPR012878">
    <property type="entry name" value="Beta-AFase-like_GH127_cat"/>
</dbReference>
<dbReference type="PANTHER" id="PTHR43465:SF2">
    <property type="entry name" value="DUF1680 DOMAIN PROTEIN (AFU_ORTHOLOGUE AFUA_1G08910)"/>
    <property type="match status" value="1"/>
</dbReference>
<dbReference type="InterPro" id="IPR049046">
    <property type="entry name" value="Beta-AFase-like_GH127_middle"/>
</dbReference>
<dbReference type="InterPro" id="IPR012341">
    <property type="entry name" value="6hp_glycosidase-like_sf"/>
</dbReference>
<dbReference type="PANTHER" id="PTHR43465">
    <property type="entry name" value="DUF1680 DOMAIN PROTEIN (AFU_ORTHOLOGUE AFUA_1G08910)"/>
    <property type="match status" value="1"/>
</dbReference>
<evidence type="ECO:0000259" key="2">
    <source>
        <dbReference type="Pfam" id="PF20736"/>
    </source>
</evidence>
<dbReference type="Proteomes" id="UP000092574">
    <property type="component" value="Chromosome"/>
</dbReference>
<evidence type="ECO:0000259" key="1">
    <source>
        <dbReference type="Pfam" id="PF07944"/>
    </source>
</evidence>
<dbReference type="Pfam" id="PF07944">
    <property type="entry name" value="Beta-AFase-like_GH127_cat"/>
    <property type="match status" value="1"/>
</dbReference>
<evidence type="ECO:0000259" key="3">
    <source>
        <dbReference type="Pfam" id="PF20737"/>
    </source>
</evidence>
<sequence length="658" mass="74533">MRMEKLVSPKLSDVKIEDRFWSRYIKLVREKMLPYQWEVLNDRVSDAAKSHCIENFKIAAKESTGKYYGMVFQDTDAAKWLEALAYSLEGEKNSELEKEADEVIDLIGRAQQKDGYLDTYYTIQEPLGRWSNLREGHELYTAGHMIEAAAAYYQATGKDIFLKIVCRLADCICNTFGPDEGKIHGCPGHPEIELALVKLYRLTRDEKYLNMAKYFLDIRGSQSPSHFEEEQKMDGFHHIFPEFEHLGYNNIQAHKPIRKQKKADGHAVRALYLYSAMADVGYECRDESLLDACRTLFDHITGAQMFITGSVGAAADGECFTCDYDLPNNYNYSETCASVALAMFSLRMFQVEGDGKYMDIAERALYNTVLGGMSLNGTEFFYVNPLEVVPEQLKANRTLHHVLPSRRKWLGVACCPPNIARTLTGLGNYIYSENEDTLFVNLFIAGKCSVKLKEGTISVSVQTDYPYDGKVKITVENHEGIPFSLAVREPGWTKVEQMISKSGKEVSVRREKGYLYTEKTVWESQAEFIFEIPLKPVLMCAHPRVASDAGKAAIVRGPLVYCLEEADNGKNLGAVVLDAGGSIEPVFQEDLLGGTTAVLADAWRVSEKGWEGKLYQPVTERLEKCRVKAVPYCMWNNRGEGEMRVWLRVMKEYQDNTQ</sequence>
<accession>A0A1C7IH83</accession>
<dbReference type="InterPro" id="IPR008928">
    <property type="entry name" value="6-hairpin_glycosidase_sf"/>
</dbReference>
<dbReference type="GO" id="GO:0016787">
    <property type="term" value="F:hydrolase activity"/>
    <property type="evidence" value="ECO:0007669"/>
    <property type="project" value="UniProtKB-KW"/>
</dbReference>
<dbReference type="InterPro" id="IPR049174">
    <property type="entry name" value="Beta-AFase-like"/>
</dbReference>
<name>A0A1C7IH83_9FIRM</name>
<feature type="domain" description="Non-reducing end beta-L-arabinofuranosidase-like GH127 C-terminal" evidence="3">
    <location>
        <begin position="538"/>
        <end position="648"/>
    </location>
</feature>
<organism evidence="4 5">
    <name type="scientific">Blautia pseudococcoides</name>
    <dbReference type="NCBI Taxonomy" id="1796616"/>
    <lineage>
        <taxon>Bacteria</taxon>
        <taxon>Bacillati</taxon>
        <taxon>Bacillota</taxon>
        <taxon>Clostridia</taxon>
        <taxon>Lachnospirales</taxon>
        <taxon>Lachnospiraceae</taxon>
        <taxon>Blautia</taxon>
    </lineage>
</organism>